<dbReference type="EC" id="2.7.13.3" evidence="2"/>
<keyword evidence="8" id="KW-1133">Transmembrane helix</keyword>
<keyword evidence="8" id="KW-0472">Membrane</keyword>
<comment type="caution">
    <text evidence="11">The sequence shown here is derived from an EMBL/GenBank/DDBJ whole genome shotgun (WGS) entry which is preliminary data.</text>
</comment>
<evidence type="ECO:0000256" key="5">
    <source>
        <dbReference type="ARBA" id="ARBA00022777"/>
    </source>
</evidence>
<keyword evidence="4" id="KW-0808">Transferase</keyword>
<dbReference type="Proteomes" id="UP001176429">
    <property type="component" value="Unassembled WGS sequence"/>
</dbReference>
<keyword evidence="9" id="KW-0732">Signal</keyword>
<protein>
    <recommendedName>
        <fullName evidence="2">histidine kinase</fullName>
        <ecNumber evidence="2">2.7.13.3</ecNumber>
    </recommendedName>
</protein>
<feature type="transmembrane region" description="Helical" evidence="8">
    <location>
        <begin position="435"/>
        <end position="455"/>
    </location>
</feature>
<keyword evidence="5 11" id="KW-0418">Kinase</keyword>
<evidence type="ECO:0000256" key="8">
    <source>
        <dbReference type="SAM" id="Phobius"/>
    </source>
</evidence>
<dbReference type="SUPFAM" id="SSF55874">
    <property type="entry name" value="ATPase domain of HSP90 chaperone/DNA topoisomerase II/histidine kinase"/>
    <property type="match status" value="1"/>
</dbReference>
<dbReference type="SMART" id="SM00387">
    <property type="entry name" value="HATPase_c"/>
    <property type="match status" value="1"/>
</dbReference>
<dbReference type="SUPFAM" id="SSF47384">
    <property type="entry name" value="Homodimeric domain of signal transducing histidine kinase"/>
    <property type="match status" value="1"/>
</dbReference>
<dbReference type="EMBL" id="JAUQSY010000017">
    <property type="protein sequence ID" value="MDO7877216.1"/>
    <property type="molecule type" value="Genomic_DNA"/>
</dbReference>
<feature type="domain" description="Histidine kinase" evidence="10">
    <location>
        <begin position="499"/>
        <end position="711"/>
    </location>
</feature>
<dbReference type="PANTHER" id="PTHR43711">
    <property type="entry name" value="TWO-COMPONENT HISTIDINE KINASE"/>
    <property type="match status" value="1"/>
</dbReference>
<evidence type="ECO:0000256" key="9">
    <source>
        <dbReference type="SAM" id="SignalP"/>
    </source>
</evidence>
<dbReference type="InterPro" id="IPR003594">
    <property type="entry name" value="HATPase_dom"/>
</dbReference>
<sequence length="711" mass="79507">MKKLRNWKWLGAFIAIVLTQPARAQSAHAEAQRLEVEVDKHLKNQDFNRVGLPVFLRAIQADERAQDDTLKAQHSLFAGISYYELGRLDSAASLLRQSMRLSLKIDNTPQFTQAGGYLHTVYDKQAQPDSARNLRSRLLKIYPHTKPNSQARLNLDDFLAEYYQNDGQYARALRHRLAILAFRRQRPDRPAALGIALANVGELFYLQQQYRQALRYRYEGLLELRKDPTMRATMPELHAMIAKTYREMGQLDSAKMQYDIGLRYLAANPDPNAAGYLYSELSSVLAQQGKLAEARRYSQRALASFTSSGDVDGRAQAYYFAGDLALRARDFAPARAYLRQAYTLALQLQSNDRLEPIARRLAQAEAATGNYAEAYRLRELSATLLDSAHAATGQKAMAEMEARYQNRDKQQQIKVLNNENRLRVAEAASQRRAKYLALTGVAALLLVLGLIGLLLRQRQRTAAQLARQNEELAGLNHRLNRSNAQLAEANQTKAKLFSIISHDLRAPVGNLFQLLEIIQEAPDLLDEVTRQQQTAHLRQTTRDLLDTMEELLAWSKDQLDHLDPVAEDVAILPTLQELTALYEPLAQRKSIQLTMNCPPKLHYQTDPNFLRVILRNLAQNAIKFTPESGKVSLSAEAGPDSRLTLRVSDTGPGMDAAQLAQLLSAEGAKPAAGDPAHGLGLRLTQEFVEKLGGVLTVASEPGRGSVFTVVL</sequence>
<feature type="signal peptide" evidence="9">
    <location>
        <begin position="1"/>
        <end position="24"/>
    </location>
</feature>
<evidence type="ECO:0000256" key="7">
    <source>
        <dbReference type="SAM" id="Coils"/>
    </source>
</evidence>
<dbReference type="InterPro" id="IPR011990">
    <property type="entry name" value="TPR-like_helical_dom_sf"/>
</dbReference>
<dbReference type="CDD" id="cd00082">
    <property type="entry name" value="HisKA"/>
    <property type="match status" value="1"/>
</dbReference>
<organism evidence="11 12">
    <name type="scientific">Hymenobacter aranciens</name>
    <dbReference type="NCBI Taxonomy" id="3063996"/>
    <lineage>
        <taxon>Bacteria</taxon>
        <taxon>Pseudomonadati</taxon>
        <taxon>Bacteroidota</taxon>
        <taxon>Cytophagia</taxon>
        <taxon>Cytophagales</taxon>
        <taxon>Hymenobacteraceae</taxon>
        <taxon>Hymenobacter</taxon>
    </lineage>
</organism>
<dbReference type="Gene3D" id="1.25.40.10">
    <property type="entry name" value="Tetratricopeptide repeat domain"/>
    <property type="match status" value="2"/>
</dbReference>
<dbReference type="InterPro" id="IPR019734">
    <property type="entry name" value="TPR_rpt"/>
</dbReference>
<dbReference type="InterPro" id="IPR004358">
    <property type="entry name" value="Sig_transdc_His_kin-like_C"/>
</dbReference>
<gene>
    <name evidence="11" type="ORF">Q5H93_20890</name>
</gene>
<dbReference type="InterPro" id="IPR036890">
    <property type="entry name" value="HATPase_C_sf"/>
</dbReference>
<keyword evidence="12" id="KW-1185">Reference proteome</keyword>
<dbReference type="Gene3D" id="1.10.287.130">
    <property type="match status" value="1"/>
</dbReference>
<accession>A0ABT9BG36</accession>
<dbReference type="Pfam" id="PF02518">
    <property type="entry name" value="HATPase_c"/>
    <property type="match status" value="1"/>
</dbReference>
<evidence type="ECO:0000256" key="1">
    <source>
        <dbReference type="ARBA" id="ARBA00000085"/>
    </source>
</evidence>
<evidence type="ECO:0000256" key="6">
    <source>
        <dbReference type="ARBA" id="ARBA00023012"/>
    </source>
</evidence>
<keyword evidence="7" id="KW-0175">Coiled coil</keyword>
<dbReference type="SMART" id="SM00028">
    <property type="entry name" value="TPR"/>
    <property type="match status" value="5"/>
</dbReference>
<dbReference type="SUPFAM" id="SSF48452">
    <property type="entry name" value="TPR-like"/>
    <property type="match status" value="2"/>
</dbReference>
<keyword evidence="8" id="KW-0812">Transmembrane</keyword>
<dbReference type="InterPro" id="IPR036097">
    <property type="entry name" value="HisK_dim/P_sf"/>
</dbReference>
<evidence type="ECO:0000313" key="11">
    <source>
        <dbReference type="EMBL" id="MDO7877216.1"/>
    </source>
</evidence>
<keyword evidence="6" id="KW-0902">Two-component regulatory system</keyword>
<feature type="chain" id="PRO_5045487670" description="histidine kinase" evidence="9">
    <location>
        <begin position="25"/>
        <end position="711"/>
    </location>
</feature>
<comment type="catalytic activity">
    <reaction evidence="1">
        <text>ATP + protein L-histidine = ADP + protein N-phospho-L-histidine.</text>
        <dbReference type="EC" id="2.7.13.3"/>
    </reaction>
</comment>
<dbReference type="PANTHER" id="PTHR43711:SF1">
    <property type="entry name" value="HISTIDINE KINASE 1"/>
    <property type="match status" value="1"/>
</dbReference>
<dbReference type="RefSeq" id="WP_305008646.1">
    <property type="nucleotide sequence ID" value="NZ_JAUQSY010000017.1"/>
</dbReference>
<dbReference type="GO" id="GO:0016301">
    <property type="term" value="F:kinase activity"/>
    <property type="evidence" value="ECO:0007669"/>
    <property type="project" value="UniProtKB-KW"/>
</dbReference>
<feature type="coiled-coil region" evidence="7">
    <location>
        <begin position="458"/>
        <end position="492"/>
    </location>
</feature>
<dbReference type="InterPro" id="IPR005467">
    <property type="entry name" value="His_kinase_dom"/>
</dbReference>
<proteinExistence type="predicted"/>
<evidence type="ECO:0000313" key="12">
    <source>
        <dbReference type="Proteomes" id="UP001176429"/>
    </source>
</evidence>
<name>A0ABT9BG36_9BACT</name>
<dbReference type="PRINTS" id="PR00344">
    <property type="entry name" value="BCTRLSENSOR"/>
</dbReference>
<evidence type="ECO:0000256" key="2">
    <source>
        <dbReference type="ARBA" id="ARBA00012438"/>
    </source>
</evidence>
<dbReference type="InterPro" id="IPR003661">
    <property type="entry name" value="HisK_dim/P_dom"/>
</dbReference>
<dbReference type="Pfam" id="PF13424">
    <property type="entry name" value="TPR_12"/>
    <property type="match status" value="1"/>
</dbReference>
<evidence type="ECO:0000256" key="4">
    <source>
        <dbReference type="ARBA" id="ARBA00022679"/>
    </source>
</evidence>
<reference evidence="11" key="1">
    <citation type="submission" date="2023-07" db="EMBL/GenBank/DDBJ databases">
        <authorList>
            <person name="Kim M.K."/>
        </authorList>
    </citation>
    <scope>NUCLEOTIDE SEQUENCE</scope>
    <source>
        <strain evidence="11">ASUV-10-1</strain>
    </source>
</reference>
<dbReference type="InterPro" id="IPR050736">
    <property type="entry name" value="Sensor_HK_Regulatory"/>
</dbReference>
<evidence type="ECO:0000259" key="10">
    <source>
        <dbReference type="PROSITE" id="PS50109"/>
    </source>
</evidence>
<dbReference type="Gene3D" id="3.30.565.10">
    <property type="entry name" value="Histidine kinase-like ATPase, C-terminal domain"/>
    <property type="match status" value="1"/>
</dbReference>
<evidence type="ECO:0000256" key="3">
    <source>
        <dbReference type="ARBA" id="ARBA00022553"/>
    </source>
</evidence>
<keyword evidence="3" id="KW-0597">Phosphoprotein</keyword>
<dbReference type="PROSITE" id="PS50109">
    <property type="entry name" value="HIS_KIN"/>
    <property type="match status" value="1"/>
</dbReference>